<sequence length="110" mass="12946">MQIEQKENYTLISSEKLNFTEFLAIFEEKHTNLKEKHLIIQLSDSLNTTEDELFVFLKYAEQHQQNGTSFVVIKENIDVDKFPESFNIVPTLVEAIDVFEMEEIQRDLGF</sequence>
<dbReference type="KEGG" id="ten:LPB136_01280"/>
<dbReference type="OrthoDB" id="1442602at2"/>
<gene>
    <name evidence="1" type="ORF">LPB136_01280</name>
</gene>
<dbReference type="STRING" id="1850252.LPB136_01280"/>
<dbReference type="RefSeq" id="WP_072554405.1">
    <property type="nucleotide sequence ID" value="NZ_CP018155.1"/>
</dbReference>
<reference evidence="1 2" key="1">
    <citation type="submission" date="2016-11" db="EMBL/GenBank/DDBJ databases">
        <title>Tenacibaculum sp. LPB0136, isolated from marine environment.</title>
        <authorList>
            <person name="Kim E."/>
            <person name="Yi H."/>
        </authorList>
    </citation>
    <scope>NUCLEOTIDE SEQUENCE [LARGE SCALE GENOMIC DNA]</scope>
    <source>
        <strain evidence="1 2">LPB0136</strain>
    </source>
</reference>
<evidence type="ECO:0000313" key="1">
    <source>
        <dbReference type="EMBL" id="APG64082.1"/>
    </source>
</evidence>
<proteinExistence type="predicted"/>
<evidence type="ECO:0000313" key="2">
    <source>
        <dbReference type="Proteomes" id="UP000181898"/>
    </source>
</evidence>
<name>A0A1L3JG33_9FLAO</name>
<dbReference type="AlphaFoldDB" id="A0A1L3JG33"/>
<dbReference type="InterPro" id="IPR036513">
    <property type="entry name" value="STAS_dom_sf"/>
</dbReference>
<dbReference type="EMBL" id="CP018155">
    <property type="protein sequence ID" value="APG64082.1"/>
    <property type="molecule type" value="Genomic_DNA"/>
</dbReference>
<accession>A0A1L3JG33</accession>
<organism evidence="1 2">
    <name type="scientific">Tenacibaculum todarodis</name>
    <dbReference type="NCBI Taxonomy" id="1850252"/>
    <lineage>
        <taxon>Bacteria</taxon>
        <taxon>Pseudomonadati</taxon>
        <taxon>Bacteroidota</taxon>
        <taxon>Flavobacteriia</taxon>
        <taxon>Flavobacteriales</taxon>
        <taxon>Flavobacteriaceae</taxon>
        <taxon>Tenacibaculum</taxon>
    </lineage>
</organism>
<dbReference type="Gene3D" id="3.30.750.24">
    <property type="entry name" value="STAS domain"/>
    <property type="match status" value="1"/>
</dbReference>
<protein>
    <submittedName>
        <fullName evidence="1">Uncharacterized protein</fullName>
    </submittedName>
</protein>
<keyword evidence="2" id="KW-1185">Reference proteome</keyword>
<dbReference type="Proteomes" id="UP000181898">
    <property type="component" value="Chromosome"/>
</dbReference>